<dbReference type="InterPro" id="IPR011096">
    <property type="entry name" value="FTP_domain"/>
</dbReference>
<keyword evidence="6" id="KW-0482">Metalloprotease</keyword>
<keyword evidence="5" id="KW-0862">Zinc</keyword>
<keyword evidence="2" id="KW-0479">Metal-binding</keyword>
<evidence type="ECO:0000256" key="7">
    <source>
        <dbReference type="SAM" id="MobiDB-lite"/>
    </source>
</evidence>
<dbReference type="Pfam" id="PF07504">
    <property type="entry name" value="FTP"/>
    <property type="match status" value="1"/>
</dbReference>
<keyword evidence="4" id="KW-0378">Hydrolase</keyword>
<evidence type="ECO:0000256" key="3">
    <source>
        <dbReference type="ARBA" id="ARBA00022729"/>
    </source>
</evidence>
<proteinExistence type="predicted"/>
<dbReference type="AlphaFoldDB" id="A0A1J4MYP9"/>
<evidence type="ECO:0000256" key="5">
    <source>
        <dbReference type="ARBA" id="ARBA00022833"/>
    </source>
</evidence>
<dbReference type="InterPro" id="IPR001570">
    <property type="entry name" value="Peptidase_M4_C_domain"/>
</dbReference>
<dbReference type="PANTHER" id="PTHR33794">
    <property type="entry name" value="BACILLOLYSIN"/>
    <property type="match status" value="1"/>
</dbReference>
<dbReference type="GO" id="GO:0005975">
    <property type="term" value="P:carbohydrate metabolic process"/>
    <property type="evidence" value="ECO:0007669"/>
    <property type="project" value="UniProtKB-ARBA"/>
</dbReference>
<dbReference type="InterPro" id="IPR008979">
    <property type="entry name" value="Galactose-bd-like_sf"/>
</dbReference>
<evidence type="ECO:0000256" key="6">
    <source>
        <dbReference type="ARBA" id="ARBA00023049"/>
    </source>
</evidence>
<dbReference type="STRING" id="1844.UG56_026095"/>
<dbReference type="Pfam" id="PF01447">
    <property type="entry name" value="Peptidase_M4"/>
    <property type="match status" value="1"/>
</dbReference>
<dbReference type="Gene3D" id="2.60.120.260">
    <property type="entry name" value="Galactose-binding domain-like"/>
    <property type="match status" value="1"/>
</dbReference>
<accession>A0A1J4MYP9</accession>
<dbReference type="Proteomes" id="UP000033772">
    <property type="component" value="Unassembled WGS sequence"/>
</dbReference>
<reference evidence="12" key="1">
    <citation type="submission" date="2016-10" db="EMBL/GenBank/DDBJ databases">
        <title>Draft Genome Sequence of Nocardioides luteus Strain BAFB, an Alkane-Degrading Bacterium Isolated from JP-7 Polluted Soil.</title>
        <authorList>
            <person name="Brown L."/>
            <person name="Ruiz O.N."/>
            <person name="Gunasekera T."/>
        </authorList>
    </citation>
    <scope>NUCLEOTIDE SEQUENCE [LARGE SCALE GENOMIC DNA]</scope>
    <source>
        <strain evidence="12">BAFB</strain>
    </source>
</reference>
<dbReference type="InterPro" id="IPR015919">
    <property type="entry name" value="Cadherin-like_sf"/>
</dbReference>
<keyword evidence="13" id="KW-1185">Reference proteome</keyword>
<evidence type="ECO:0000313" key="13">
    <source>
        <dbReference type="Proteomes" id="UP000033772"/>
    </source>
</evidence>
<dbReference type="Pfam" id="PF02868">
    <property type="entry name" value="Peptidase_M4_C"/>
    <property type="match status" value="1"/>
</dbReference>
<dbReference type="Gene3D" id="1.10.390.10">
    <property type="entry name" value="Neutral Protease Domain 2"/>
    <property type="match status" value="1"/>
</dbReference>
<evidence type="ECO:0000313" key="12">
    <source>
        <dbReference type="EMBL" id="OIJ23815.1"/>
    </source>
</evidence>
<dbReference type="GO" id="GO:0004222">
    <property type="term" value="F:metalloendopeptidase activity"/>
    <property type="evidence" value="ECO:0007669"/>
    <property type="project" value="InterPro"/>
</dbReference>
<feature type="chain" id="PRO_5009630372" evidence="8">
    <location>
        <begin position="19"/>
        <end position="767"/>
    </location>
</feature>
<evidence type="ECO:0000259" key="9">
    <source>
        <dbReference type="Pfam" id="PF01447"/>
    </source>
</evidence>
<evidence type="ECO:0000259" key="10">
    <source>
        <dbReference type="Pfam" id="PF02868"/>
    </source>
</evidence>
<dbReference type="GO" id="GO:0006508">
    <property type="term" value="P:proteolysis"/>
    <property type="evidence" value="ECO:0007669"/>
    <property type="project" value="UniProtKB-KW"/>
</dbReference>
<evidence type="ECO:0000256" key="8">
    <source>
        <dbReference type="SAM" id="SignalP"/>
    </source>
</evidence>
<feature type="domain" description="FTP" evidence="11">
    <location>
        <begin position="81"/>
        <end position="113"/>
    </location>
</feature>
<dbReference type="SUPFAM" id="SSF55486">
    <property type="entry name" value="Metalloproteases ('zincins'), catalytic domain"/>
    <property type="match status" value="1"/>
</dbReference>
<evidence type="ECO:0000256" key="4">
    <source>
        <dbReference type="ARBA" id="ARBA00022801"/>
    </source>
</evidence>
<dbReference type="GO" id="GO:0005509">
    <property type="term" value="F:calcium ion binding"/>
    <property type="evidence" value="ECO:0007669"/>
    <property type="project" value="InterPro"/>
</dbReference>
<dbReference type="InterPro" id="IPR027268">
    <property type="entry name" value="Peptidase_M4/M1_CTD_sf"/>
</dbReference>
<dbReference type="InterPro" id="IPR050728">
    <property type="entry name" value="Zinc_Metalloprotease_M4"/>
</dbReference>
<evidence type="ECO:0000256" key="1">
    <source>
        <dbReference type="ARBA" id="ARBA00022670"/>
    </source>
</evidence>
<dbReference type="CDD" id="cd09597">
    <property type="entry name" value="M4_TLP"/>
    <property type="match status" value="1"/>
</dbReference>
<dbReference type="Pfam" id="PF05345">
    <property type="entry name" value="He_PIG"/>
    <property type="match status" value="1"/>
</dbReference>
<dbReference type="OrthoDB" id="291295at2"/>
<feature type="signal peptide" evidence="8">
    <location>
        <begin position="1"/>
        <end position="18"/>
    </location>
</feature>
<evidence type="ECO:0000256" key="2">
    <source>
        <dbReference type="ARBA" id="ARBA00022723"/>
    </source>
</evidence>
<sequence length="767" mass="78342">MALIAAAAAISMPTGVHAATDPKPGKGTVTSQETDDGRAVVSGKQARTKAERSAAAFVAADPAALKLGAKDEAVRLGTYQSSGLQYVSYDRTHQGLRVVGGDFVVAADAEGNLLGTSVAQDAPVKVSTTKPAITEARAEKVAKGKVTKPVVESTELVILQGEAGSDLAYETIVTGTREGSPSRLSVFVDAATGKVLSTKEHVVEGTGSSGYSGTVTIPTQLSGSTYSLIDPSATTLKCQNASGNVTYTGTDDSWGNGDPTNRETGCVDAFYGAQQEKGMLTSWLGRSGMDGSGGWVPIRVGLNDVNAYYDGTQVQIGHSQSGSRWIGSIDVVAHEFGHGIDDHTPGGISGGNTQEFIADTFGAATEWYDNQTANDTPDYLVGEEIDLVGNGPIRNMYNPSLAGDDNCYSSSTPNDEVHAAAGPGNHWFYLLAEGSNPTNGQPTSPTCNSSTVTGVGIQKAMKIMYNAMLLKTSSSSYLKYRTWTLTAAKNLYGTSTCTEFNAVKAAWNAVSVPAQTGDPTCTPGGGTGSVTVTSPGSKTGTVGTAISSFTVSASGGTSPYTFTATGLPAGVSISSSGTVSGTPTTAGTYTPTVTATDSAGASGSTQFTFTVSGTGGGTCSGQKLTNPGFESGATGWTASSGVIDSSTGAPAHSGSYKAWLNGYGTTHTDNLSQSVTIPSGCAATLTFWLYVDSDETTTTSAYDKLTVKAGSTTLATYSNLNKGSGYVQKSLNLSGQAGSTVTLTFTGTEDSSLATSFLIDDTAVNLS</sequence>
<keyword evidence="1" id="KW-0645">Protease</keyword>
<name>A0A1J4MYP9_9ACTN</name>
<dbReference type="EMBL" id="JZDQ02000054">
    <property type="protein sequence ID" value="OIJ23815.1"/>
    <property type="molecule type" value="Genomic_DNA"/>
</dbReference>
<dbReference type="Gene3D" id="3.10.170.10">
    <property type="match status" value="1"/>
</dbReference>
<protein>
    <submittedName>
        <fullName evidence="12">Peptidase M4 family protein</fullName>
    </submittedName>
</protein>
<feature type="region of interest" description="Disordered" evidence="7">
    <location>
        <begin position="17"/>
        <end position="43"/>
    </location>
</feature>
<evidence type="ECO:0000259" key="11">
    <source>
        <dbReference type="Pfam" id="PF07504"/>
    </source>
</evidence>
<gene>
    <name evidence="12" type="ORF">UG56_026095</name>
</gene>
<keyword evidence="3 8" id="KW-0732">Signal</keyword>
<dbReference type="SUPFAM" id="SSF49313">
    <property type="entry name" value="Cadherin-like"/>
    <property type="match status" value="1"/>
</dbReference>
<dbReference type="CDD" id="cd00146">
    <property type="entry name" value="PKD"/>
    <property type="match status" value="1"/>
</dbReference>
<dbReference type="SUPFAM" id="SSF49785">
    <property type="entry name" value="Galactose-binding domain-like"/>
    <property type="match status" value="1"/>
</dbReference>
<feature type="domain" description="Peptidase M4" evidence="9">
    <location>
        <begin position="205"/>
        <end position="340"/>
    </location>
</feature>
<dbReference type="Gene3D" id="2.60.40.10">
    <property type="entry name" value="Immunoglobulins"/>
    <property type="match status" value="1"/>
</dbReference>
<organism evidence="12 13">
    <name type="scientific">Nocardioides luteus</name>
    <dbReference type="NCBI Taxonomy" id="1844"/>
    <lineage>
        <taxon>Bacteria</taxon>
        <taxon>Bacillati</taxon>
        <taxon>Actinomycetota</taxon>
        <taxon>Actinomycetes</taxon>
        <taxon>Propionibacteriales</taxon>
        <taxon>Nocardioidaceae</taxon>
        <taxon>Nocardioides</taxon>
    </lineage>
</organism>
<dbReference type="GO" id="GO:0016020">
    <property type="term" value="C:membrane"/>
    <property type="evidence" value="ECO:0007669"/>
    <property type="project" value="InterPro"/>
</dbReference>
<feature type="domain" description="Peptidase M4 C-terminal" evidence="10">
    <location>
        <begin position="351"/>
        <end position="512"/>
    </location>
</feature>
<dbReference type="PANTHER" id="PTHR33794:SF1">
    <property type="entry name" value="BACILLOLYSIN"/>
    <property type="match status" value="1"/>
</dbReference>
<comment type="caution">
    <text evidence="12">The sequence shown here is derived from an EMBL/GenBank/DDBJ whole genome shotgun (WGS) entry which is preliminary data.</text>
</comment>
<dbReference type="InterPro" id="IPR013783">
    <property type="entry name" value="Ig-like_fold"/>
</dbReference>
<dbReference type="InterPro" id="IPR013856">
    <property type="entry name" value="Peptidase_M4_domain"/>
</dbReference>